<sequence>KSVELMTNTGVKVMTTTMAQAKVCKSAGQAVTYLMKRMYTLQRLANSTLSETSELGYEQLPEDETLAIQGFAICTLRNADGNLLTNAYLNHLMHSVCGQARFYLLNNKKWKVKLEEGRMR</sequence>
<dbReference type="AlphaFoldDB" id="A0A7M5XJ66"/>
<dbReference type="Proteomes" id="UP000594262">
    <property type="component" value="Unplaced"/>
</dbReference>
<reference evidence="1" key="1">
    <citation type="submission" date="2021-01" db="UniProtKB">
        <authorList>
            <consortium name="EnsemblMetazoa"/>
        </authorList>
    </citation>
    <scope>IDENTIFICATION</scope>
</reference>
<dbReference type="EnsemblMetazoa" id="CLYHEMT024471.1">
    <property type="protein sequence ID" value="CLYHEMP024471.1"/>
    <property type="gene ID" value="CLYHEMG024471"/>
</dbReference>
<name>A0A7M5XJ66_9CNID</name>
<keyword evidence="2" id="KW-1185">Reference proteome</keyword>
<evidence type="ECO:0000313" key="1">
    <source>
        <dbReference type="EnsemblMetazoa" id="CLYHEMP024471.1"/>
    </source>
</evidence>
<organism evidence="1 2">
    <name type="scientific">Clytia hemisphaerica</name>
    <dbReference type="NCBI Taxonomy" id="252671"/>
    <lineage>
        <taxon>Eukaryota</taxon>
        <taxon>Metazoa</taxon>
        <taxon>Cnidaria</taxon>
        <taxon>Hydrozoa</taxon>
        <taxon>Hydroidolina</taxon>
        <taxon>Leptothecata</taxon>
        <taxon>Obeliida</taxon>
        <taxon>Clytiidae</taxon>
        <taxon>Clytia</taxon>
    </lineage>
</organism>
<accession>A0A7M5XJ66</accession>
<proteinExistence type="predicted"/>
<evidence type="ECO:0000313" key="2">
    <source>
        <dbReference type="Proteomes" id="UP000594262"/>
    </source>
</evidence>
<protein>
    <submittedName>
        <fullName evidence="1">Uncharacterized protein</fullName>
    </submittedName>
</protein>